<dbReference type="GO" id="GO:0005788">
    <property type="term" value="C:endoplasmic reticulum lumen"/>
    <property type="evidence" value="ECO:0007669"/>
    <property type="project" value="UniProtKB-SubCell"/>
</dbReference>
<name>A0A9W2Y646_BETSP</name>
<keyword evidence="7" id="KW-0325">Glycoprotein</keyword>
<protein>
    <submittedName>
        <fullName evidence="11">Torsin-1A-like</fullName>
    </submittedName>
</protein>
<evidence type="ECO:0000256" key="6">
    <source>
        <dbReference type="ARBA" id="ARBA00022840"/>
    </source>
</evidence>
<evidence type="ECO:0000256" key="7">
    <source>
        <dbReference type="ARBA" id="ARBA00023180"/>
    </source>
</evidence>
<evidence type="ECO:0000256" key="5">
    <source>
        <dbReference type="ARBA" id="ARBA00022824"/>
    </source>
</evidence>
<dbReference type="RefSeq" id="XP_055369461.1">
    <property type="nucleotide sequence ID" value="XM_055513486.1"/>
</dbReference>
<dbReference type="GO" id="GO:0019894">
    <property type="term" value="F:kinesin binding"/>
    <property type="evidence" value="ECO:0007669"/>
    <property type="project" value="TreeGrafter"/>
</dbReference>
<keyword evidence="10" id="KW-1185">Reference proteome</keyword>
<proteinExistence type="inferred from homology"/>
<evidence type="ECO:0000313" key="11">
    <source>
        <dbReference type="RefSeq" id="XP_055369461.1"/>
    </source>
</evidence>
<keyword evidence="4" id="KW-0547">Nucleotide-binding</keyword>
<dbReference type="PANTHER" id="PTHR10760">
    <property type="entry name" value="TORSIN"/>
    <property type="match status" value="1"/>
</dbReference>
<evidence type="ECO:0000256" key="2">
    <source>
        <dbReference type="ARBA" id="ARBA00006235"/>
    </source>
</evidence>
<dbReference type="InterPro" id="IPR003593">
    <property type="entry name" value="AAA+_ATPase"/>
</dbReference>
<dbReference type="PANTHER" id="PTHR10760:SF14">
    <property type="entry name" value="TORSIN-1B"/>
    <property type="match status" value="1"/>
</dbReference>
<evidence type="ECO:0000259" key="9">
    <source>
        <dbReference type="SMART" id="SM00382"/>
    </source>
</evidence>
<feature type="chain" id="PRO_5040815050" evidence="8">
    <location>
        <begin position="21"/>
        <end position="290"/>
    </location>
</feature>
<dbReference type="GO" id="GO:0071763">
    <property type="term" value="P:nuclear membrane organization"/>
    <property type="evidence" value="ECO:0007669"/>
    <property type="project" value="TreeGrafter"/>
</dbReference>
<dbReference type="GO" id="GO:0016887">
    <property type="term" value="F:ATP hydrolysis activity"/>
    <property type="evidence" value="ECO:0007669"/>
    <property type="project" value="InterPro"/>
</dbReference>
<feature type="signal peptide" evidence="8">
    <location>
        <begin position="1"/>
        <end position="20"/>
    </location>
</feature>
<reference evidence="11" key="1">
    <citation type="submission" date="2025-08" db="UniProtKB">
        <authorList>
            <consortium name="RefSeq"/>
        </authorList>
    </citation>
    <scope>IDENTIFICATION</scope>
</reference>
<evidence type="ECO:0000313" key="10">
    <source>
        <dbReference type="Proteomes" id="UP000515150"/>
    </source>
</evidence>
<dbReference type="AlphaFoldDB" id="A0A9W2Y646"/>
<dbReference type="Proteomes" id="UP000515150">
    <property type="component" value="Chromosome 12"/>
</dbReference>
<dbReference type="KEGG" id="bspl:114867154"/>
<dbReference type="Pfam" id="PF06309">
    <property type="entry name" value="Torsin"/>
    <property type="match status" value="1"/>
</dbReference>
<sequence length="290" mass="33398">MKARHIYLLLCLFVTTSVDSFNPLSYFYERCDSNWISFNAKGLQKDLDTRLFGQHIAKPLILKTVSGFMANDEPKKPLVLSLHGPSGTGKNFVTNLIARNIYKKGMDSSFVHLFIASFHFPHSSKIETYKSWLKQQIQGNVTQCERSMFIFDEMDQMHPGLIDVILPFLNYYNKIDGVSYRKAIFIFLSTDGAQIITRTALEFQKKGQNRNEIELKDLEKDISESVFNKNSKYQHVVQCLMALMEAKGLPQKQDVAERIARDMIYYPTFERIFSSTGCKTMNNRLLNVAI</sequence>
<dbReference type="GeneID" id="114867154"/>
<feature type="domain" description="AAA+ ATPase" evidence="9">
    <location>
        <begin position="76"/>
        <end position="270"/>
    </location>
</feature>
<keyword evidence="5" id="KW-0256">Endoplasmic reticulum</keyword>
<dbReference type="CDD" id="cd00009">
    <property type="entry name" value="AAA"/>
    <property type="match status" value="1"/>
</dbReference>
<dbReference type="FunFam" id="3.40.50.300:FF:002276">
    <property type="entry name" value="Torsin, putative"/>
    <property type="match status" value="1"/>
</dbReference>
<dbReference type="InterPro" id="IPR010448">
    <property type="entry name" value="Torsin"/>
</dbReference>
<dbReference type="GO" id="GO:0005635">
    <property type="term" value="C:nuclear envelope"/>
    <property type="evidence" value="ECO:0007669"/>
    <property type="project" value="TreeGrafter"/>
</dbReference>
<dbReference type="GO" id="GO:0005524">
    <property type="term" value="F:ATP binding"/>
    <property type="evidence" value="ECO:0007669"/>
    <property type="project" value="UniProtKB-KW"/>
</dbReference>
<accession>A0A9W2Y646</accession>
<dbReference type="Gene3D" id="3.40.50.300">
    <property type="entry name" value="P-loop containing nucleotide triphosphate hydrolases"/>
    <property type="match status" value="1"/>
</dbReference>
<dbReference type="SMART" id="SM00382">
    <property type="entry name" value="AAA"/>
    <property type="match status" value="1"/>
</dbReference>
<evidence type="ECO:0000256" key="4">
    <source>
        <dbReference type="ARBA" id="ARBA00022741"/>
    </source>
</evidence>
<dbReference type="Pfam" id="PF21376">
    <property type="entry name" value="TOR1A_C"/>
    <property type="match status" value="1"/>
</dbReference>
<organism evidence="10 11">
    <name type="scientific">Betta splendens</name>
    <name type="common">Siamese fighting fish</name>
    <dbReference type="NCBI Taxonomy" id="158456"/>
    <lineage>
        <taxon>Eukaryota</taxon>
        <taxon>Metazoa</taxon>
        <taxon>Chordata</taxon>
        <taxon>Craniata</taxon>
        <taxon>Vertebrata</taxon>
        <taxon>Euteleostomi</taxon>
        <taxon>Actinopterygii</taxon>
        <taxon>Neopterygii</taxon>
        <taxon>Teleostei</taxon>
        <taxon>Neoteleostei</taxon>
        <taxon>Acanthomorphata</taxon>
        <taxon>Anabantaria</taxon>
        <taxon>Anabantiformes</taxon>
        <taxon>Anabantoidei</taxon>
        <taxon>Osphronemidae</taxon>
        <taxon>Betta</taxon>
    </lineage>
</organism>
<evidence type="ECO:0000256" key="1">
    <source>
        <dbReference type="ARBA" id="ARBA00004319"/>
    </source>
</evidence>
<evidence type="ECO:0000256" key="3">
    <source>
        <dbReference type="ARBA" id="ARBA00022729"/>
    </source>
</evidence>
<dbReference type="InterPro" id="IPR001270">
    <property type="entry name" value="ClpA/B"/>
</dbReference>
<dbReference type="InterPro" id="IPR049337">
    <property type="entry name" value="TOR1A_C"/>
</dbReference>
<keyword evidence="6" id="KW-0067">ATP-binding</keyword>
<dbReference type="PRINTS" id="PR00300">
    <property type="entry name" value="CLPPROTEASEA"/>
</dbReference>
<comment type="similarity">
    <text evidence="2">Belongs to the ClpA/ClpB family. Torsin subfamily.</text>
</comment>
<gene>
    <name evidence="11" type="primary">LOC114867154</name>
</gene>
<comment type="subcellular location">
    <subcellularLocation>
        <location evidence="1">Endoplasmic reticulum lumen</location>
    </subcellularLocation>
</comment>
<dbReference type="SUPFAM" id="SSF52540">
    <property type="entry name" value="P-loop containing nucleoside triphosphate hydrolases"/>
    <property type="match status" value="1"/>
</dbReference>
<keyword evidence="3 8" id="KW-0732">Signal</keyword>
<dbReference type="GO" id="GO:0034504">
    <property type="term" value="P:protein localization to nucleus"/>
    <property type="evidence" value="ECO:0007669"/>
    <property type="project" value="TreeGrafter"/>
</dbReference>
<dbReference type="InterPro" id="IPR027417">
    <property type="entry name" value="P-loop_NTPase"/>
</dbReference>
<dbReference type="OrthoDB" id="19623at2759"/>
<evidence type="ECO:0000256" key="8">
    <source>
        <dbReference type="SAM" id="SignalP"/>
    </source>
</evidence>